<dbReference type="GO" id="GO:0003723">
    <property type="term" value="F:RNA binding"/>
    <property type="evidence" value="ECO:0007669"/>
    <property type="project" value="TreeGrafter"/>
</dbReference>
<dbReference type="Gene3D" id="4.10.1000.10">
    <property type="entry name" value="Zinc finger, CCCH-type"/>
    <property type="match status" value="1"/>
</dbReference>
<dbReference type="SUPFAM" id="SSF90229">
    <property type="entry name" value="CCCH zinc finger"/>
    <property type="match status" value="1"/>
</dbReference>
<evidence type="ECO:0000259" key="10">
    <source>
        <dbReference type="PROSITE" id="PS51192"/>
    </source>
</evidence>
<keyword evidence="6 8" id="KW-0862">Zinc</keyword>
<evidence type="ECO:0000256" key="5">
    <source>
        <dbReference type="ARBA" id="ARBA00022806"/>
    </source>
</evidence>
<dbReference type="InterPro" id="IPR014001">
    <property type="entry name" value="Helicase_ATP-bd"/>
</dbReference>
<keyword evidence="5" id="KW-0067">ATP-binding</keyword>
<dbReference type="InterPro" id="IPR000571">
    <property type="entry name" value="Znf_CCCH"/>
</dbReference>
<evidence type="ECO:0000256" key="8">
    <source>
        <dbReference type="PROSITE-ProRule" id="PRU00723"/>
    </source>
</evidence>
<dbReference type="PROSITE" id="PS50103">
    <property type="entry name" value="ZF_C3H1"/>
    <property type="match status" value="1"/>
</dbReference>
<dbReference type="Proteomes" id="UP000428333">
    <property type="component" value="Linkage Group LG03"/>
</dbReference>
<evidence type="ECO:0000256" key="6">
    <source>
        <dbReference type="ARBA" id="ARBA00022833"/>
    </source>
</evidence>
<dbReference type="Pfam" id="PF00270">
    <property type="entry name" value="DEAD"/>
    <property type="match status" value="1"/>
</dbReference>
<dbReference type="EC" id="3.6.4.13" evidence="1"/>
<dbReference type="GO" id="GO:0008270">
    <property type="term" value="F:zinc ion binding"/>
    <property type="evidence" value="ECO:0007669"/>
    <property type="project" value="UniProtKB-KW"/>
</dbReference>
<evidence type="ECO:0000256" key="3">
    <source>
        <dbReference type="ARBA" id="ARBA00022771"/>
    </source>
</evidence>
<dbReference type="InterPro" id="IPR036855">
    <property type="entry name" value="Znf_CCCH_sf"/>
</dbReference>
<proteinExistence type="predicted"/>
<dbReference type="Gene3D" id="3.40.50.300">
    <property type="entry name" value="P-loop containing nucleotide triphosphate hydrolases"/>
    <property type="match status" value="2"/>
</dbReference>
<dbReference type="OrthoDB" id="66977at2759"/>
<keyword evidence="4" id="KW-0378">Hydrolase</keyword>
<dbReference type="InterPro" id="IPR027417">
    <property type="entry name" value="P-loop_NTPase"/>
</dbReference>
<gene>
    <name evidence="11" type="ORF">C3L33_04031</name>
</gene>
<comment type="catalytic activity">
    <reaction evidence="7">
        <text>ATP + H2O = ADP + phosphate + H(+)</text>
        <dbReference type="Rhea" id="RHEA:13065"/>
        <dbReference type="ChEBI" id="CHEBI:15377"/>
        <dbReference type="ChEBI" id="CHEBI:15378"/>
        <dbReference type="ChEBI" id="CHEBI:30616"/>
        <dbReference type="ChEBI" id="CHEBI:43474"/>
        <dbReference type="ChEBI" id="CHEBI:456216"/>
        <dbReference type="EC" id="3.6.4.13"/>
    </reaction>
</comment>
<dbReference type="GO" id="GO:0003724">
    <property type="term" value="F:RNA helicase activity"/>
    <property type="evidence" value="ECO:0007669"/>
    <property type="project" value="UniProtKB-EC"/>
</dbReference>
<keyword evidence="2 8" id="KW-0479">Metal-binding</keyword>
<dbReference type="InterPro" id="IPR011545">
    <property type="entry name" value="DEAD/DEAH_box_helicase_dom"/>
</dbReference>
<feature type="domain" description="C3H1-type" evidence="9">
    <location>
        <begin position="820"/>
        <end position="847"/>
    </location>
</feature>
<dbReference type="EMBL" id="QEFC01000545">
    <property type="protein sequence ID" value="KAE9464053.1"/>
    <property type="molecule type" value="Genomic_DNA"/>
</dbReference>
<keyword evidence="3 8" id="KW-0863">Zinc-finger</keyword>
<dbReference type="AlphaFoldDB" id="A0A6A4LXY6"/>
<dbReference type="Gene3D" id="1.20.120.1080">
    <property type="match status" value="1"/>
</dbReference>
<keyword evidence="12" id="KW-1185">Reference proteome</keyword>
<dbReference type="CDD" id="cd17917">
    <property type="entry name" value="DEXHc_RHA-like"/>
    <property type="match status" value="1"/>
</dbReference>
<dbReference type="PROSITE" id="PS51192">
    <property type="entry name" value="HELICASE_ATP_BIND_1"/>
    <property type="match status" value="1"/>
</dbReference>
<name>A0A6A4LXY6_9ERIC</name>
<accession>A0A6A4LXY6</accession>
<evidence type="ECO:0000259" key="9">
    <source>
        <dbReference type="PROSITE" id="PS50103"/>
    </source>
</evidence>
<evidence type="ECO:0000313" key="11">
    <source>
        <dbReference type="EMBL" id="KAE9464053.1"/>
    </source>
</evidence>
<evidence type="ECO:0000256" key="2">
    <source>
        <dbReference type="ARBA" id="ARBA00022723"/>
    </source>
</evidence>
<sequence length="1175" mass="133158">MASSPSSSSYSAYSTPFSWSWKFPDLPIAALRDKIVEKIQENRVTLIIGEPGCGKSSQVPQFLLEENMEPILCTQPRRFAVVAVARMVAKSRNCEIGGEVGYHIGHSRVVSARSKIVFKTAGVLLDELREKGLNALKYKAIILDEVHERSVESDLVLVCVKQFLMKNNDLRVVLMSATADIARYRDYFKDLGRDERVEVLAIPSSGQNALYQQRVSYLEQVTELLGISSENLSLKYCSGPTPFIAGADIKPEVHELIHNLVLHIHKIEPDIEKSILIFLPTYQSLEKQWSLLKPFSSRFKVHILHSSIDTEKALMAMKIWRSHRKDIGESFACFLKEDADAEGIVLRTLRDYCSELMVEHCRLVLCPIFMQIVLPELVASCISYTSCHVWVVFESSYWNRKMDSAELTWVSRSQAEQRKGRTGRTCDGQTYRLVEGSFFNQLQEFERPAIMRLSLRQQVLLICCAESKPINDPKDVMNLLQLKPAFIVAGYGNSWNFLPLFHGYCIVLLQKALDPPDPEVVEDALSLLVHIHALEKTSPRGRYEPTFYGRLLSNFSLSFEASMLILKFGGMGMLREGILLGVLMDTQPLPILRPFGQEILFGMYTDNYYSGDNKNTVLNGRKEVVSMANLCAFQFWQRIYKDKLRLKRLKQHLNFDETKVSEEEWCSFHNLVQPSLHHVAEICMALTISFFICDLDKYVSYGDSVADEEVLNSIHRFRPQFLSESDGLPSYYEPYEFQHTCLLTCQQDGDTDELATDNEDLELSETTKCISAPFVPSNYFKSCEVAERFAIVIKEIRVQDTQDISGDENKYASGDGPYVPGQASLCKYFVKGLCNRGNQCLFSHSLQSHRPVCKFFLSLKVHLSKAETKATFGVASISAVASIPWRLSDTLLGCRGVLIPMLACSFPFSYRDMVLGFMMKVDDLMFVRAIGCKNGDDCFFSHDLGQSTSSFHQLSLCLPEDGHVDAALLLRLFPTSSYECILLLDDTGLHFSLHVANHYDPSRMISTTSLPKGSILEPSLADVRILWGLSHPSQTTLSRAADNPIPWNDVKCVLWFPNFDSNSENWEEQKSVVRSFFECLAIRITEDALLEVQVILTMNNIRFSQLQVEKLGRESFFFLGESFPFDESSFGKLSDKVNIKKPMVVSKPISYVFYMNPPPDAPSDDYTTAFYQLAL</sequence>
<feature type="zinc finger region" description="C3H1-type" evidence="8">
    <location>
        <begin position="820"/>
        <end position="847"/>
    </location>
</feature>
<keyword evidence="5" id="KW-0547">Nucleotide-binding</keyword>
<dbReference type="SMART" id="SM00487">
    <property type="entry name" value="DEXDc"/>
    <property type="match status" value="1"/>
</dbReference>
<keyword evidence="5" id="KW-0347">Helicase</keyword>
<organism evidence="11 12">
    <name type="scientific">Rhododendron williamsianum</name>
    <dbReference type="NCBI Taxonomy" id="262921"/>
    <lineage>
        <taxon>Eukaryota</taxon>
        <taxon>Viridiplantae</taxon>
        <taxon>Streptophyta</taxon>
        <taxon>Embryophyta</taxon>
        <taxon>Tracheophyta</taxon>
        <taxon>Spermatophyta</taxon>
        <taxon>Magnoliopsida</taxon>
        <taxon>eudicotyledons</taxon>
        <taxon>Gunneridae</taxon>
        <taxon>Pentapetalae</taxon>
        <taxon>asterids</taxon>
        <taxon>Ericales</taxon>
        <taxon>Ericaceae</taxon>
        <taxon>Ericoideae</taxon>
        <taxon>Rhodoreae</taxon>
        <taxon>Rhododendron</taxon>
    </lineage>
</organism>
<feature type="non-terminal residue" evidence="11">
    <location>
        <position position="1"/>
    </location>
</feature>
<reference evidence="11 12" key="1">
    <citation type="journal article" date="2019" name="Genome Biol. Evol.">
        <title>The Rhododendron genome and chromosomal organization provide insight into shared whole-genome duplications across the heath family (Ericaceae).</title>
        <authorList>
            <person name="Soza V.L."/>
            <person name="Lindsley D."/>
            <person name="Waalkes A."/>
            <person name="Ramage E."/>
            <person name="Patwardhan R.P."/>
            <person name="Burton J.N."/>
            <person name="Adey A."/>
            <person name="Kumar A."/>
            <person name="Qiu R."/>
            <person name="Shendure J."/>
            <person name="Hall B."/>
        </authorList>
    </citation>
    <scope>NUCLEOTIDE SEQUENCE [LARGE SCALE GENOMIC DNA]</scope>
    <source>
        <strain evidence="11">RSF 1966-606</strain>
    </source>
</reference>
<evidence type="ECO:0000256" key="7">
    <source>
        <dbReference type="ARBA" id="ARBA00047984"/>
    </source>
</evidence>
<comment type="caution">
    <text evidence="11">The sequence shown here is derived from an EMBL/GenBank/DDBJ whole genome shotgun (WGS) entry which is preliminary data.</text>
</comment>
<protein>
    <recommendedName>
        <fullName evidence="1">RNA helicase</fullName>
        <ecNumber evidence="1">3.6.4.13</ecNumber>
    </recommendedName>
</protein>
<dbReference type="PANTHER" id="PTHR18934">
    <property type="entry name" value="ATP-DEPENDENT RNA HELICASE"/>
    <property type="match status" value="1"/>
</dbReference>
<feature type="domain" description="Helicase ATP-binding" evidence="10">
    <location>
        <begin position="36"/>
        <end position="197"/>
    </location>
</feature>
<dbReference type="SUPFAM" id="SSF52540">
    <property type="entry name" value="P-loop containing nucleoside triphosphate hydrolases"/>
    <property type="match status" value="3"/>
</dbReference>
<dbReference type="Pfam" id="PF00642">
    <property type="entry name" value="zf-CCCH"/>
    <property type="match status" value="1"/>
</dbReference>
<dbReference type="GO" id="GO:0016787">
    <property type="term" value="F:hydrolase activity"/>
    <property type="evidence" value="ECO:0007669"/>
    <property type="project" value="UniProtKB-KW"/>
</dbReference>
<evidence type="ECO:0000256" key="1">
    <source>
        <dbReference type="ARBA" id="ARBA00012552"/>
    </source>
</evidence>
<dbReference type="SMART" id="SM00356">
    <property type="entry name" value="ZnF_C3H1"/>
    <property type="match status" value="2"/>
</dbReference>
<dbReference type="PANTHER" id="PTHR18934:SF221">
    <property type="entry name" value="ATP-DEPENDENT RNA HELICASE DHX34-RELATED"/>
    <property type="match status" value="1"/>
</dbReference>
<dbReference type="GO" id="GO:0005524">
    <property type="term" value="F:ATP binding"/>
    <property type="evidence" value="ECO:0007669"/>
    <property type="project" value="InterPro"/>
</dbReference>
<evidence type="ECO:0000313" key="12">
    <source>
        <dbReference type="Proteomes" id="UP000428333"/>
    </source>
</evidence>
<evidence type="ECO:0000256" key="4">
    <source>
        <dbReference type="ARBA" id="ARBA00022801"/>
    </source>
</evidence>